<organism evidence="2 3">
    <name type="scientific">Azospirillum cavernae</name>
    <dbReference type="NCBI Taxonomy" id="2320860"/>
    <lineage>
        <taxon>Bacteria</taxon>
        <taxon>Pseudomonadati</taxon>
        <taxon>Pseudomonadota</taxon>
        <taxon>Alphaproteobacteria</taxon>
        <taxon>Rhodospirillales</taxon>
        <taxon>Azospirillaceae</taxon>
        <taxon>Azospirillum</taxon>
    </lineage>
</organism>
<dbReference type="RefSeq" id="WP_119828910.1">
    <property type="nucleotide sequence ID" value="NZ_QYUL01000001.1"/>
</dbReference>
<evidence type="ECO:0000313" key="3">
    <source>
        <dbReference type="Proteomes" id="UP000283458"/>
    </source>
</evidence>
<accession>A0A418VZW2</accession>
<feature type="domain" description="LysR substrate-binding" evidence="1">
    <location>
        <begin position="13"/>
        <end position="70"/>
    </location>
</feature>
<dbReference type="AlphaFoldDB" id="A0A418VZW2"/>
<dbReference type="InterPro" id="IPR005119">
    <property type="entry name" value="LysR_subst-bd"/>
</dbReference>
<evidence type="ECO:0000259" key="1">
    <source>
        <dbReference type="Pfam" id="PF03466"/>
    </source>
</evidence>
<name>A0A418VZW2_9PROT</name>
<evidence type="ECO:0000313" key="2">
    <source>
        <dbReference type="EMBL" id="RJF83269.1"/>
    </source>
</evidence>
<dbReference type="Gene3D" id="3.40.190.10">
    <property type="entry name" value="Periplasmic binding protein-like II"/>
    <property type="match status" value="2"/>
</dbReference>
<dbReference type="EMBL" id="QYUL01000001">
    <property type="protein sequence ID" value="RJF83269.1"/>
    <property type="molecule type" value="Genomic_DNA"/>
</dbReference>
<dbReference type="OrthoDB" id="9813056at2"/>
<dbReference type="SUPFAM" id="SSF53850">
    <property type="entry name" value="Periplasmic binding protein-like II"/>
    <property type="match status" value="1"/>
</dbReference>
<keyword evidence="3" id="KW-1185">Reference proteome</keyword>
<gene>
    <name evidence="2" type="ORF">D3877_00795</name>
</gene>
<protein>
    <recommendedName>
        <fullName evidence="1">LysR substrate-binding domain-containing protein</fullName>
    </recommendedName>
</protein>
<sequence length="83" mass="9175">MPKPIVFEAERDQGNGVALAPPLMFARPLESGRIVRPFAIDVTPGGYWLTLLKSKHITPGMRAFHAWIWRSAPSPNPPLSDTP</sequence>
<dbReference type="Proteomes" id="UP000283458">
    <property type="component" value="Unassembled WGS sequence"/>
</dbReference>
<reference evidence="2 3" key="1">
    <citation type="submission" date="2018-09" db="EMBL/GenBank/DDBJ databases">
        <authorList>
            <person name="Zhu H."/>
        </authorList>
    </citation>
    <scope>NUCLEOTIDE SEQUENCE [LARGE SCALE GENOMIC DNA]</scope>
    <source>
        <strain evidence="2 3">K2W22B-5</strain>
    </source>
</reference>
<proteinExistence type="predicted"/>
<dbReference type="Pfam" id="PF03466">
    <property type="entry name" value="LysR_substrate"/>
    <property type="match status" value="1"/>
</dbReference>
<comment type="caution">
    <text evidence="2">The sequence shown here is derived from an EMBL/GenBank/DDBJ whole genome shotgun (WGS) entry which is preliminary data.</text>
</comment>